<accession>A0A1I7WDC0</accession>
<name>A0A1I7WDC0_HETBA</name>
<organism evidence="1 2">
    <name type="scientific">Heterorhabditis bacteriophora</name>
    <name type="common">Entomopathogenic nematode worm</name>
    <dbReference type="NCBI Taxonomy" id="37862"/>
    <lineage>
        <taxon>Eukaryota</taxon>
        <taxon>Metazoa</taxon>
        <taxon>Ecdysozoa</taxon>
        <taxon>Nematoda</taxon>
        <taxon>Chromadorea</taxon>
        <taxon>Rhabditida</taxon>
        <taxon>Rhabditina</taxon>
        <taxon>Rhabditomorpha</taxon>
        <taxon>Strongyloidea</taxon>
        <taxon>Heterorhabditidae</taxon>
        <taxon>Heterorhabditis</taxon>
    </lineage>
</organism>
<sequence length="30" mass="3553">MLHRTDIREQPLVDRIIRIGSSDRVGWPVH</sequence>
<dbReference type="WBParaSite" id="Hba_02806">
    <property type="protein sequence ID" value="Hba_02806"/>
    <property type="gene ID" value="Hba_02806"/>
</dbReference>
<evidence type="ECO:0000313" key="1">
    <source>
        <dbReference type="Proteomes" id="UP000095283"/>
    </source>
</evidence>
<dbReference type="AlphaFoldDB" id="A0A1I7WDC0"/>
<keyword evidence="1" id="KW-1185">Reference proteome</keyword>
<reference evidence="2" key="1">
    <citation type="submission" date="2016-11" db="UniProtKB">
        <authorList>
            <consortium name="WormBaseParasite"/>
        </authorList>
    </citation>
    <scope>IDENTIFICATION</scope>
</reference>
<dbReference type="Proteomes" id="UP000095283">
    <property type="component" value="Unplaced"/>
</dbReference>
<evidence type="ECO:0000313" key="2">
    <source>
        <dbReference type="WBParaSite" id="Hba_02806"/>
    </source>
</evidence>
<proteinExistence type="predicted"/>
<protein>
    <submittedName>
        <fullName evidence="2">DUF5641 domain-containing protein</fullName>
    </submittedName>
</protein>